<dbReference type="Gene3D" id="3.20.20.70">
    <property type="entry name" value="Aldolase class I"/>
    <property type="match status" value="1"/>
</dbReference>
<name>A0ABN6XW83_9MICO</name>
<dbReference type="InterPro" id="IPR013785">
    <property type="entry name" value="Aldolase_TIM"/>
</dbReference>
<protein>
    <submittedName>
        <fullName evidence="1">Uncharacterized protein</fullName>
    </submittedName>
</protein>
<dbReference type="EMBL" id="AP027732">
    <property type="protein sequence ID" value="BDZ47911.1"/>
    <property type="molecule type" value="Genomic_DNA"/>
</dbReference>
<proteinExistence type="predicted"/>
<accession>A0ABN6XW83</accession>
<dbReference type="SUPFAM" id="SSF51445">
    <property type="entry name" value="(Trans)glycosidases"/>
    <property type="match status" value="1"/>
</dbReference>
<evidence type="ECO:0000313" key="1">
    <source>
        <dbReference type="EMBL" id="BDZ47911.1"/>
    </source>
</evidence>
<reference evidence="2" key="1">
    <citation type="journal article" date="2019" name="Int. J. Syst. Evol. Microbiol.">
        <title>The Global Catalogue of Microorganisms (GCM) 10K type strain sequencing project: providing services to taxonomists for standard genome sequencing and annotation.</title>
        <authorList>
            <consortium name="The Broad Institute Genomics Platform"/>
            <consortium name="The Broad Institute Genome Sequencing Center for Infectious Disease"/>
            <person name="Wu L."/>
            <person name="Ma J."/>
        </authorList>
    </citation>
    <scope>NUCLEOTIDE SEQUENCE [LARGE SCALE GENOMIC DNA]</scope>
    <source>
        <strain evidence="2">NBRC 108728</strain>
    </source>
</reference>
<keyword evidence="2" id="KW-1185">Reference proteome</keyword>
<dbReference type="Proteomes" id="UP001321486">
    <property type="component" value="Chromosome"/>
</dbReference>
<dbReference type="InterPro" id="IPR017853">
    <property type="entry name" value="GH"/>
</dbReference>
<gene>
    <name evidence="1" type="ORF">GCM10025867_01520</name>
</gene>
<sequence length="242" mass="26743">MRATSAGLPLDPSLPAVLERVRDDVARFRDWGFDLVKHDFSTVDALGRFGDTMGADITDHHHRFSDDTRTTAEILIAFYDAIREAAGDMAVLGCNVMGHLAVGAIDAQRIGDDTSGRTWERTRRMGINTLAHRLPQHDAFFTLDADCVPATPATPWEVNRQWLDLVARSGTALFVSVDPAVRSDAIDADLSRAIRTALDQPEATRTRAMDLVDTSTPVRWEFEDGSAEYNWDAPTGAWPFSI</sequence>
<evidence type="ECO:0000313" key="2">
    <source>
        <dbReference type="Proteomes" id="UP001321486"/>
    </source>
</evidence>
<organism evidence="1 2">
    <name type="scientific">Frondihabitans sucicola</name>
    <dbReference type="NCBI Taxonomy" id="1268041"/>
    <lineage>
        <taxon>Bacteria</taxon>
        <taxon>Bacillati</taxon>
        <taxon>Actinomycetota</taxon>
        <taxon>Actinomycetes</taxon>
        <taxon>Micrococcales</taxon>
        <taxon>Microbacteriaceae</taxon>
        <taxon>Frondihabitans</taxon>
    </lineage>
</organism>